<dbReference type="GO" id="GO:0006357">
    <property type="term" value="P:regulation of transcription by RNA polymerase II"/>
    <property type="evidence" value="ECO:0007669"/>
    <property type="project" value="TreeGrafter"/>
</dbReference>
<dbReference type="GO" id="GO:0008285">
    <property type="term" value="P:negative regulation of cell population proliferation"/>
    <property type="evidence" value="ECO:0007669"/>
    <property type="project" value="TreeGrafter"/>
</dbReference>
<organism evidence="3 4">
    <name type="scientific">Oryzias melastigma</name>
    <name type="common">Marine medaka</name>
    <dbReference type="NCBI Taxonomy" id="30732"/>
    <lineage>
        <taxon>Eukaryota</taxon>
        <taxon>Metazoa</taxon>
        <taxon>Chordata</taxon>
        <taxon>Craniata</taxon>
        <taxon>Vertebrata</taxon>
        <taxon>Euteleostomi</taxon>
        <taxon>Actinopterygii</taxon>
        <taxon>Neopterygii</taxon>
        <taxon>Teleostei</taxon>
        <taxon>Neoteleostei</taxon>
        <taxon>Acanthomorphata</taxon>
        <taxon>Ovalentaria</taxon>
        <taxon>Atherinomorphae</taxon>
        <taxon>Beloniformes</taxon>
        <taxon>Adrianichthyidae</taxon>
        <taxon>Oryziinae</taxon>
        <taxon>Oryzias</taxon>
    </lineage>
</organism>
<dbReference type="Proteomes" id="UP000646548">
    <property type="component" value="Unassembled WGS sequence"/>
</dbReference>
<protein>
    <submittedName>
        <fullName evidence="3">Zinc finger HIT domain-containing protein 3</fullName>
    </submittedName>
</protein>
<reference evidence="3" key="1">
    <citation type="journal article" name="BMC Genomics">
        <title>Long-read sequencing and de novo genome assembly of marine medaka (Oryzias melastigma).</title>
        <authorList>
            <person name="Liang P."/>
            <person name="Saqib H.S.A."/>
            <person name="Ni X."/>
            <person name="Shen Y."/>
        </authorList>
    </citation>
    <scope>NUCLEOTIDE SEQUENCE</scope>
    <source>
        <strain evidence="3">Bigg-433</strain>
    </source>
</reference>
<dbReference type="AlphaFoldDB" id="A0A834KWK5"/>
<dbReference type="GO" id="GO:0045786">
    <property type="term" value="P:negative regulation of cell cycle"/>
    <property type="evidence" value="ECO:0007669"/>
    <property type="project" value="TreeGrafter"/>
</dbReference>
<dbReference type="Pfam" id="PF10195">
    <property type="entry name" value="Phospho_p8"/>
    <property type="match status" value="1"/>
</dbReference>
<evidence type="ECO:0000313" key="4">
    <source>
        <dbReference type="Proteomes" id="UP000646548"/>
    </source>
</evidence>
<dbReference type="GO" id="GO:0005634">
    <property type="term" value="C:nucleus"/>
    <property type="evidence" value="ECO:0007669"/>
    <property type="project" value="TreeGrafter"/>
</dbReference>
<evidence type="ECO:0000256" key="1">
    <source>
        <dbReference type="ARBA" id="ARBA00009380"/>
    </source>
</evidence>
<dbReference type="InterPro" id="IPR018792">
    <property type="entry name" value="NUPR1-like"/>
</dbReference>
<dbReference type="Pfam" id="PF21373">
    <property type="entry name" value="ZNHIT3_C"/>
    <property type="match status" value="1"/>
</dbReference>
<dbReference type="InterPro" id="IPR048371">
    <property type="entry name" value="ZNHIT3_C"/>
</dbReference>
<dbReference type="PANTHER" id="PTHR17149:SF3">
    <property type="entry name" value="NUCLEAR PROTEIN 2"/>
    <property type="match status" value="1"/>
</dbReference>
<gene>
    <name evidence="3" type="ORF">FQA47_010798</name>
</gene>
<comment type="caution">
    <text evidence="3">The sequence shown here is derived from an EMBL/GenBank/DDBJ whole genome shotgun (WGS) entry which is preliminary data.</text>
</comment>
<dbReference type="EMBL" id="WKFB01000142">
    <property type="protein sequence ID" value="KAF6734142.1"/>
    <property type="molecule type" value="Genomic_DNA"/>
</dbReference>
<evidence type="ECO:0000259" key="2">
    <source>
        <dbReference type="Pfam" id="PF21373"/>
    </source>
</evidence>
<comment type="similarity">
    <text evidence="1">Belongs to the NUPR family.</text>
</comment>
<proteinExistence type="inferred from homology"/>
<name>A0A834KWK5_ORYME</name>
<evidence type="ECO:0000313" key="3">
    <source>
        <dbReference type="EMBL" id="KAF6734142.1"/>
    </source>
</evidence>
<feature type="domain" description="Zinc finger HIT" evidence="2">
    <location>
        <begin position="100"/>
        <end position="157"/>
    </location>
</feature>
<accession>A0A834KWK5</accession>
<sequence length="172" mass="19874">MERLASFEEAYYDQYDYYNLIDYSCHAGGKGRSKKEVELNTNRHSPAGHERKIAEKYHNSQVKRRRTKSSSTIKEDVSAEPWSVEDLLNGDNIIDKVPLQKLQLLGQSKELRDLLCNPHLRRLLRSVDGAENKDEAMRAAMQEPLFTEFSDQCLKIVENEPIDQAESDKFIV</sequence>
<dbReference type="PANTHER" id="PTHR17149">
    <property type="entry name" value="NUCLEAR PROTEIN 1 AND 2"/>
    <property type="match status" value="1"/>
</dbReference>